<feature type="compositionally biased region" description="Basic residues" evidence="1">
    <location>
        <begin position="1"/>
        <end position="13"/>
    </location>
</feature>
<dbReference type="Gramene" id="PGSC0003DMT400085470">
    <property type="protein sequence ID" value="PGSC0003DMT400085470"/>
    <property type="gene ID" value="PGSC0003DMG400035041"/>
</dbReference>
<name>M1D9K4_SOLTU</name>
<evidence type="ECO:0000313" key="3">
    <source>
        <dbReference type="Proteomes" id="UP000011115"/>
    </source>
</evidence>
<feature type="region of interest" description="Disordered" evidence="1">
    <location>
        <begin position="1"/>
        <end position="31"/>
    </location>
</feature>
<reference evidence="3" key="1">
    <citation type="journal article" date="2011" name="Nature">
        <title>Genome sequence and analysis of the tuber crop potato.</title>
        <authorList>
            <consortium name="The Potato Genome Sequencing Consortium"/>
        </authorList>
    </citation>
    <scope>NUCLEOTIDE SEQUENCE [LARGE SCALE GENOMIC DNA]</scope>
    <source>
        <strain evidence="3">cv. DM1-3 516 R44</strain>
    </source>
</reference>
<dbReference type="AlphaFoldDB" id="M1D9K4"/>
<dbReference type="EnsemblPlants" id="PGSC0003DMT400085470">
    <property type="protein sequence ID" value="PGSC0003DMT400085470"/>
    <property type="gene ID" value="PGSC0003DMG400035041"/>
</dbReference>
<reference evidence="2" key="2">
    <citation type="submission" date="2015-06" db="UniProtKB">
        <authorList>
            <consortium name="EnsemblPlants"/>
        </authorList>
    </citation>
    <scope>IDENTIFICATION</scope>
    <source>
        <strain evidence="2">DM1-3 516 R44</strain>
    </source>
</reference>
<feature type="region of interest" description="Disordered" evidence="1">
    <location>
        <begin position="54"/>
        <end position="89"/>
    </location>
</feature>
<evidence type="ECO:0000313" key="2">
    <source>
        <dbReference type="EnsemblPlants" id="PGSC0003DMT400085470"/>
    </source>
</evidence>
<proteinExistence type="predicted"/>
<evidence type="ECO:0000256" key="1">
    <source>
        <dbReference type="SAM" id="MobiDB-lite"/>
    </source>
</evidence>
<dbReference type="InParanoid" id="M1D9K4"/>
<dbReference type="Proteomes" id="UP000011115">
    <property type="component" value="Unassembled WGS sequence"/>
</dbReference>
<sequence>MPPRRAVKGRPARRNVEEQELPNAHEVQPQGEVTNVEFREAIRTLSQVVTNQAVQQRGARQEEADTSRIHEFLRMNPPSFTGSSTSEDPENFVDKLKKVFDVIHVTDTVRIELAAYQMKNVARTWFDQWKGVE</sequence>
<feature type="compositionally biased region" description="Basic and acidic residues" evidence="1">
    <location>
        <begin position="59"/>
        <end position="73"/>
    </location>
</feature>
<accession>M1D9K4</accession>
<organism evidence="2 3">
    <name type="scientific">Solanum tuberosum</name>
    <name type="common">Potato</name>
    <dbReference type="NCBI Taxonomy" id="4113"/>
    <lineage>
        <taxon>Eukaryota</taxon>
        <taxon>Viridiplantae</taxon>
        <taxon>Streptophyta</taxon>
        <taxon>Embryophyta</taxon>
        <taxon>Tracheophyta</taxon>
        <taxon>Spermatophyta</taxon>
        <taxon>Magnoliopsida</taxon>
        <taxon>eudicotyledons</taxon>
        <taxon>Gunneridae</taxon>
        <taxon>Pentapetalae</taxon>
        <taxon>asterids</taxon>
        <taxon>lamiids</taxon>
        <taxon>Solanales</taxon>
        <taxon>Solanaceae</taxon>
        <taxon>Solanoideae</taxon>
        <taxon>Solaneae</taxon>
        <taxon>Solanum</taxon>
    </lineage>
</organism>
<protein>
    <submittedName>
        <fullName evidence="2">Gag-pol polyprotein</fullName>
    </submittedName>
</protein>
<dbReference type="PaxDb" id="4113-PGSC0003DMT400085470"/>
<dbReference type="HOGENOM" id="CLU_134717_3_0_1"/>
<keyword evidence="3" id="KW-1185">Reference proteome</keyword>